<protein>
    <submittedName>
        <fullName evidence="1">Uncharacterized protein</fullName>
    </submittedName>
</protein>
<organism evidence="1">
    <name type="scientific">Aegilops tauschii</name>
    <name type="common">Tausch's goatgrass</name>
    <name type="synonym">Aegilops squarrosa</name>
    <dbReference type="NCBI Taxonomy" id="37682"/>
    <lineage>
        <taxon>Eukaryota</taxon>
        <taxon>Viridiplantae</taxon>
        <taxon>Streptophyta</taxon>
        <taxon>Embryophyta</taxon>
        <taxon>Tracheophyta</taxon>
        <taxon>Spermatophyta</taxon>
        <taxon>Magnoliopsida</taxon>
        <taxon>Liliopsida</taxon>
        <taxon>Poales</taxon>
        <taxon>Poaceae</taxon>
        <taxon>BOP clade</taxon>
        <taxon>Pooideae</taxon>
        <taxon>Triticodae</taxon>
        <taxon>Triticeae</taxon>
        <taxon>Triticinae</taxon>
        <taxon>Aegilops</taxon>
    </lineage>
</organism>
<sequence length="148" mass="16802">MDPPRPDPAGSGRASCRRLIEEYNCCPMPAKILQILSTQPPSLQEDFGEWLTKKLPQILQEALVGIHMLDEPLTKTYLYSEFLLAKMDHQLQNMLAKLSQVQQKVVQVKMQRNMLNKGRELLLHYSPIAVSGPVTRDCCLEPTKEVTV</sequence>
<evidence type="ECO:0000313" key="1">
    <source>
        <dbReference type="EnsemblPlants" id="EMT20938"/>
    </source>
</evidence>
<name>M8BGS6_AEGTA</name>
<dbReference type="AlphaFoldDB" id="M8BGS6"/>
<dbReference type="EnsemblPlants" id="EMT20938">
    <property type="protein sequence ID" value="EMT20938"/>
    <property type="gene ID" value="F775_09235"/>
</dbReference>
<reference evidence="1" key="1">
    <citation type="submission" date="2015-06" db="UniProtKB">
        <authorList>
            <consortium name="EnsemblPlants"/>
        </authorList>
    </citation>
    <scope>IDENTIFICATION</scope>
</reference>
<accession>M8BGS6</accession>
<proteinExistence type="predicted"/>